<evidence type="ECO:0000256" key="7">
    <source>
        <dbReference type="SAM" id="MobiDB-lite"/>
    </source>
</evidence>
<dbReference type="Proteomes" id="UP000887575">
    <property type="component" value="Unassembled WGS sequence"/>
</dbReference>
<feature type="compositionally biased region" description="Basic and acidic residues" evidence="7">
    <location>
        <begin position="481"/>
        <end position="500"/>
    </location>
</feature>
<keyword evidence="4" id="KW-0963">Cytoplasm</keyword>
<feature type="compositionally biased region" description="Polar residues" evidence="7">
    <location>
        <begin position="438"/>
        <end position="448"/>
    </location>
</feature>
<sequence>MDSKQFQDFLVNLSEVNSKVDQAQKGDEGVAIRRYLAKLSPNTLLCMQYIGLNYTDVGLVQPLISQILDLYMKGGTLKQFALQFIPDFIGTYLLALSKKQHRSASLFEAFFLSVYNEDIVVNPKVENSQKKVEEIRIPSVRYRSIYHDPSKIISLPEIASMRPGGNPGIQAVVQIGPFPAIDHFTAEKKFFILSRILSSVNSAMCATSEPVCRAMCLTSLAICNSGFSFAESNLRTRVLGMETVQEVLDDYSKRSRQHVSSNLLMELLNGCYLALYNGMPDLALRAIDAVHQRAKYEMLADVILLTNSIRNSLLENPLSKERREELMWRYHRAKERKIKDCVTNASLRMKKMPEDIPIQEDLNEKKSKGERIMDDFIEDIAEGVDHIKKKVSQLSHHHRKKHTPKKEGRGDFDKRNGLDLEELELTTMSTIREERGQSDSNISLSPSFATRPKKLVGESLKDAKQEVLDTTKNSNQKKANAKVDDELESPRLEENHKQNTVDETGSFSVGSFRHMDSGSGTERSVDF</sequence>
<evidence type="ECO:0000313" key="10">
    <source>
        <dbReference type="WBParaSite" id="MBELARI_LOCUS19147"/>
    </source>
</evidence>
<dbReference type="AlphaFoldDB" id="A0AAF3EMB0"/>
<evidence type="ECO:0000256" key="5">
    <source>
        <dbReference type="ARBA" id="ARBA00023136"/>
    </source>
</evidence>
<proteinExistence type="inferred from homology"/>
<feature type="region of interest" description="Disordered" evidence="7">
    <location>
        <begin position="391"/>
        <end position="415"/>
    </location>
</feature>
<keyword evidence="8" id="KW-1185">Reference proteome</keyword>
<dbReference type="PANTHER" id="PTHR31220">
    <property type="entry name" value="HYCCIN RELATED"/>
    <property type="match status" value="1"/>
</dbReference>
<dbReference type="InterPro" id="IPR018619">
    <property type="entry name" value="Hyccin"/>
</dbReference>
<dbReference type="GO" id="GO:0046854">
    <property type="term" value="P:phosphatidylinositol phosphate biosynthetic process"/>
    <property type="evidence" value="ECO:0007669"/>
    <property type="project" value="TreeGrafter"/>
</dbReference>
<feature type="compositionally biased region" description="Basic and acidic residues" evidence="7">
    <location>
        <begin position="405"/>
        <end position="415"/>
    </location>
</feature>
<evidence type="ECO:0000313" key="9">
    <source>
        <dbReference type="WBParaSite" id="MBELARI_LOCUS1518"/>
    </source>
</evidence>
<evidence type="ECO:0000256" key="1">
    <source>
        <dbReference type="ARBA" id="ARBA00004236"/>
    </source>
</evidence>
<organism evidence="8 9">
    <name type="scientific">Mesorhabditis belari</name>
    <dbReference type="NCBI Taxonomy" id="2138241"/>
    <lineage>
        <taxon>Eukaryota</taxon>
        <taxon>Metazoa</taxon>
        <taxon>Ecdysozoa</taxon>
        <taxon>Nematoda</taxon>
        <taxon>Chromadorea</taxon>
        <taxon>Rhabditida</taxon>
        <taxon>Rhabditina</taxon>
        <taxon>Rhabditomorpha</taxon>
        <taxon>Rhabditoidea</taxon>
        <taxon>Rhabditidae</taxon>
        <taxon>Mesorhabditinae</taxon>
        <taxon>Mesorhabditis</taxon>
    </lineage>
</organism>
<dbReference type="GO" id="GO:0005886">
    <property type="term" value="C:plasma membrane"/>
    <property type="evidence" value="ECO:0007669"/>
    <property type="project" value="UniProtKB-SubCell"/>
</dbReference>
<protein>
    <submittedName>
        <fullName evidence="9 10">Uncharacterized protein</fullName>
    </submittedName>
</protein>
<evidence type="ECO:0000256" key="4">
    <source>
        <dbReference type="ARBA" id="ARBA00022490"/>
    </source>
</evidence>
<evidence type="ECO:0000256" key="6">
    <source>
        <dbReference type="ARBA" id="ARBA00034482"/>
    </source>
</evidence>
<evidence type="ECO:0000313" key="8">
    <source>
        <dbReference type="Proteomes" id="UP000887575"/>
    </source>
</evidence>
<feature type="compositionally biased region" description="Basic and acidic residues" evidence="7">
    <location>
        <begin position="455"/>
        <end position="469"/>
    </location>
</feature>
<keyword evidence="3" id="KW-1003">Cell membrane</keyword>
<accession>A0AAF3EMB0</accession>
<comment type="similarity">
    <text evidence="6">Belongs to the Hyccin family.</text>
</comment>
<evidence type="ECO:0000256" key="2">
    <source>
        <dbReference type="ARBA" id="ARBA00004514"/>
    </source>
</evidence>
<dbReference type="GO" id="GO:0005829">
    <property type="term" value="C:cytosol"/>
    <property type="evidence" value="ECO:0007669"/>
    <property type="project" value="UniProtKB-SubCell"/>
</dbReference>
<feature type="compositionally biased region" description="Basic residues" evidence="7">
    <location>
        <begin position="391"/>
        <end position="404"/>
    </location>
</feature>
<dbReference type="Pfam" id="PF09790">
    <property type="entry name" value="Hyccin"/>
    <property type="match status" value="1"/>
</dbReference>
<dbReference type="WBParaSite" id="MBELARI_LOCUS19147">
    <property type="protein sequence ID" value="MBELARI_LOCUS19147"/>
    <property type="gene ID" value="MBELARI_LOCUS19147"/>
</dbReference>
<feature type="compositionally biased region" description="Polar residues" evidence="7">
    <location>
        <begin position="518"/>
        <end position="527"/>
    </location>
</feature>
<dbReference type="WBParaSite" id="MBELARI_LOCUS1518">
    <property type="protein sequence ID" value="MBELARI_LOCUS1518"/>
    <property type="gene ID" value="MBELARI_LOCUS1518"/>
</dbReference>
<name>A0AAF3EMB0_9BILA</name>
<comment type="subcellular location">
    <subcellularLocation>
        <location evidence="1">Cell membrane</location>
    </subcellularLocation>
    <subcellularLocation>
        <location evidence="2">Cytoplasm</location>
        <location evidence="2">Cytosol</location>
    </subcellularLocation>
</comment>
<dbReference type="GO" id="GO:0072659">
    <property type="term" value="P:protein localization to plasma membrane"/>
    <property type="evidence" value="ECO:0007669"/>
    <property type="project" value="TreeGrafter"/>
</dbReference>
<dbReference type="PANTHER" id="PTHR31220:SF1">
    <property type="entry name" value="GH21176P"/>
    <property type="match status" value="1"/>
</dbReference>
<evidence type="ECO:0000256" key="3">
    <source>
        <dbReference type="ARBA" id="ARBA00022475"/>
    </source>
</evidence>
<feature type="region of interest" description="Disordered" evidence="7">
    <location>
        <begin position="431"/>
        <end position="527"/>
    </location>
</feature>
<reference evidence="9 10" key="1">
    <citation type="submission" date="2024-02" db="UniProtKB">
        <authorList>
            <consortium name="WormBaseParasite"/>
        </authorList>
    </citation>
    <scope>IDENTIFICATION</scope>
</reference>
<keyword evidence="5" id="KW-0472">Membrane</keyword>